<dbReference type="Gene3D" id="2.170.150.80">
    <property type="entry name" value="NAC domain"/>
    <property type="match status" value="1"/>
</dbReference>
<feature type="domain" description="NAC" evidence="5">
    <location>
        <begin position="9"/>
        <end position="159"/>
    </location>
</feature>
<dbReference type="SMR" id="V7CVC7"/>
<keyword evidence="3" id="KW-0804">Transcription</keyword>
<dbReference type="STRING" id="3885.V7CVC7"/>
<keyword evidence="2" id="KW-0238">DNA-binding</keyword>
<evidence type="ECO:0000313" key="6">
    <source>
        <dbReference type="EMBL" id="ESW32861.1"/>
    </source>
</evidence>
<dbReference type="SUPFAM" id="SSF101941">
    <property type="entry name" value="NAC domain"/>
    <property type="match status" value="1"/>
</dbReference>
<keyword evidence="7" id="KW-1185">Reference proteome</keyword>
<evidence type="ECO:0000313" key="7">
    <source>
        <dbReference type="Proteomes" id="UP000000226"/>
    </source>
</evidence>
<proteinExistence type="predicted"/>
<dbReference type="AlphaFoldDB" id="V7CVC7"/>
<dbReference type="Pfam" id="PF02365">
    <property type="entry name" value="NAM"/>
    <property type="match status" value="1"/>
</dbReference>
<accession>V7CVC7</accession>
<dbReference type="PROSITE" id="PS51005">
    <property type="entry name" value="NAC"/>
    <property type="match status" value="1"/>
</dbReference>
<evidence type="ECO:0000256" key="1">
    <source>
        <dbReference type="ARBA" id="ARBA00023015"/>
    </source>
</evidence>
<dbReference type="Proteomes" id="UP000000226">
    <property type="component" value="Chromosome 1"/>
</dbReference>
<dbReference type="InterPro" id="IPR003441">
    <property type="entry name" value="NAC-dom"/>
</dbReference>
<dbReference type="OMA" id="VFIKSHH"/>
<protein>
    <recommendedName>
        <fullName evidence="5">NAC domain-containing protein</fullName>
    </recommendedName>
</protein>
<keyword evidence="4" id="KW-0539">Nucleus</keyword>
<evidence type="ECO:0000256" key="4">
    <source>
        <dbReference type="ARBA" id="ARBA00023242"/>
    </source>
</evidence>
<name>V7CVC7_PHAVU</name>
<dbReference type="EMBL" id="CM002288">
    <property type="protein sequence ID" value="ESW32861.1"/>
    <property type="molecule type" value="Genomic_DNA"/>
</dbReference>
<sequence length="280" mass="31356">MEDQPNDALPPGYRFYPSEEVLIRYYLTKKNENRAGGFNGSDLIKELNLYDHDPFELPDAACFPYGYRGRKKHWFCYTVKETKRGTRKVKSGFWLRKGRVREIRDNGGIGNAVLGTRSRFVFYVGNSLKNATRTDWILYEYALVDQILASLVLCRVVNKLHHKNSPSEIGRSCCAEESAAVAVRHVGVQHDGCVGGDVDEVQVRDDGFVNRETEAAENPIRCGGEHDHAAPVSVAQGSQPVQERLSGLPSGSGLFIEAVTSHQHMLSILEEDFIELNDIV</sequence>
<gene>
    <name evidence="6" type="ORF">PHAVU_001G023400g</name>
</gene>
<evidence type="ECO:0000256" key="3">
    <source>
        <dbReference type="ARBA" id="ARBA00023163"/>
    </source>
</evidence>
<evidence type="ECO:0000259" key="5">
    <source>
        <dbReference type="PROSITE" id="PS51005"/>
    </source>
</evidence>
<dbReference type="OrthoDB" id="1435382at2759"/>
<keyword evidence="1" id="KW-0805">Transcription regulation</keyword>
<dbReference type="InterPro" id="IPR036093">
    <property type="entry name" value="NAC_dom_sf"/>
</dbReference>
<dbReference type="GO" id="GO:0003677">
    <property type="term" value="F:DNA binding"/>
    <property type="evidence" value="ECO:0007669"/>
    <property type="project" value="UniProtKB-KW"/>
</dbReference>
<dbReference type="GO" id="GO:0006355">
    <property type="term" value="P:regulation of DNA-templated transcription"/>
    <property type="evidence" value="ECO:0007669"/>
    <property type="project" value="InterPro"/>
</dbReference>
<organism evidence="6 7">
    <name type="scientific">Phaseolus vulgaris</name>
    <name type="common">Kidney bean</name>
    <name type="synonym">French bean</name>
    <dbReference type="NCBI Taxonomy" id="3885"/>
    <lineage>
        <taxon>Eukaryota</taxon>
        <taxon>Viridiplantae</taxon>
        <taxon>Streptophyta</taxon>
        <taxon>Embryophyta</taxon>
        <taxon>Tracheophyta</taxon>
        <taxon>Spermatophyta</taxon>
        <taxon>Magnoliopsida</taxon>
        <taxon>eudicotyledons</taxon>
        <taxon>Gunneridae</taxon>
        <taxon>Pentapetalae</taxon>
        <taxon>rosids</taxon>
        <taxon>fabids</taxon>
        <taxon>Fabales</taxon>
        <taxon>Fabaceae</taxon>
        <taxon>Papilionoideae</taxon>
        <taxon>50 kb inversion clade</taxon>
        <taxon>NPAAA clade</taxon>
        <taxon>indigoferoid/millettioid clade</taxon>
        <taxon>Phaseoleae</taxon>
        <taxon>Phaseolus</taxon>
    </lineage>
</organism>
<dbReference type="eggNOG" id="ENOG502QSIJ">
    <property type="taxonomic scope" value="Eukaryota"/>
</dbReference>
<dbReference type="PANTHER" id="PTHR31744">
    <property type="entry name" value="PROTEIN CUP-SHAPED COTYLEDON 2-RELATED"/>
    <property type="match status" value="1"/>
</dbReference>
<dbReference type="PANTHER" id="PTHR31744:SF210">
    <property type="entry name" value="NAC DOMAIN-CONTAINING PROTEIN 86-LIKE"/>
    <property type="match status" value="1"/>
</dbReference>
<dbReference type="Gramene" id="ESW32861">
    <property type="protein sequence ID" value="ESW32861"/>
    <property type="gene ID" value="PHAVU_001G023400g"/>
</dbReference>
<evidence type="ECO:0000256" key="2">
    <source>
        <dbReference type="ARBA" id="ARBA00023125"/>
    </source>
</evidence>
<reference evidence="7" key="1">
    <citation type="journal article" date="2014" name="Nat. Genet.">
        <title>A reference genome for common bean and genome-wide analysis of dual domestications.</title>
        <authorList>
            <person name="Schmutz J."/>
            <person name="McClean P.E."/>
            <person name="Mamidi S."/>
            <person name="Wu G.A."/>
            <person name="Cannon S.B."/>
            <person name="Grimwood J."/>
            <person name="Jenkins J."/>
            <person name="Shu S."/>
            <person name="Song Q."/>
            <person name="Chavarro C."/>
            <person name="Torres-Torres M."/>
            <person name="Geffroy V."/>
            <person name="Moghaddam S.M."/>
            <person name="Gao D."/>
            <person name="Abernathy B."/>
            <person name="Barry K."/>
            <person name="Blair M."/>
            <person name="Brick M.A."/>
            <person name="Chovatia M."/>
            <person name="Gepts P."/>
            <person name="Goodstein D.M."/>
            <person name="Gonzales M."/>
            <person name="Hellsten U."/>
            <person name="Hyten D.L."/>
            <person name="Jia G."/>
            <person name="Kelly J.D."/>
            <person name="Kudrna D."/>
            <person name="Lee R."/>
            <person name="Richard M.M."/>
            <person name="Miklas P.N."/>
            <person name="Osorno J.M."/>
            <person name="Rodrigues J."/>
            <person name="Thareau V."/>
            <person name="Urrea C.A."/>
            <person name="Wang M."/>
            <person name="Yu Y."/>
            <person name="Zhang M."/>
            <person name="Wing R.A."/>
            <person name="Cregan P.B."/>
            <person name="Rokhsar D.S."/>
            <person name="Jackson S.A."/>
        </authorList>
    </citation>
    <scope>NUCLEOTIDE SEQUENCE [LARGE SCALE GENOMIC DNA]</scope>
    <source>
        <strain evidence="7">cv. G19833</strain>
    </source>
</reference>